<dbReference type="InterPro" id="IPR052343">
    <property type="entry name" value="Retrotransposon-Effector_Assoc"/>
</dbReference>
<gene>
    <name evidence="2" type="ORF">Slati_3142200</name>
</gene>
<accession>A0AAW2UW65</accession>
<dbReference type="SUPFAM" id="SSF56672">
    <property type="entry name" value="DNA/RNA polymerases"/>
    <property type="match status" value="1"/>
</dbReference>
<dbReference type="PANTHER" id="PTHR46890:SF48">
    <property type="entry name" value="RNA-DIRECTED DNA POLYMERASE"/>
    <property type="match status" value="1"/>
</dbReference>
<dbReference type="PROSITE" id="PS50878">
    <property type="entry name" value="RT_POL"/>
    <property type="match status" value="1"/>
</dbReference>
<dbReference type="AlphaFoldDB" id="A0AAW2UW65"/>
<evidence type="ECO:0000313" key="2">
    <source>
        <dbReference type="EMBL" id="KAL0421193.1"/>
    </source>
</evidence>
<protein>
    <submittedName>
        <fullName evidence="2">Mitochondrial protein</fullName>
    </submittedName>
</protein>
<dbReference type="InterPro" id="IPR043502">
    <property type="entry name" value="DNA/RNA_pol_sf"/>
</dbReference>
<evidence type="ECO:0000259" key="1">
    <source>
        <dbReference type="PROSITE" id="PS50878"/>
    </source>
</evidence>
<feature type="domain" description="Reverse transcriptase" evidence="1">
    <location>
        <begin position="1"/>
        <end position="179"/>
    </location>
</feature>
<dbReference type="EMBL" id="JACGWN010000011">
    <property type="protein sequence ID" value="KAL0421193.1"/>
    <property type="molecule type" value="Genomic_DNA"/>
</dbReference>
<dbReference type="PANTHER" id="PTHR46890">
    <property type="entry name" value="NON-LTR RETROLELEMENT REVERSE TRANSCRIPTASE-LIKE PROTEIN-RELATED"/>
    <property type="match status" value="1"/>
</dbReference>
<sequence length="203" mass="22222">MNSELLKPYSAEEVTNAISHMAPLKSPGPDGRRMTKLSGASFGSGRQFGHIIPERGLRQGDPLSPYLYLFCTDALTSLISRAESSGALQGIRVCKGAPSISHLLFADDTLICCQASLEAMNCVQSILQVFDKASGQEVNYDKSVVVFSKNTQSHLMNDISIGLGIRCADRHDKYLGLPSVIGRTKREVFDFIRNGLEKNQQLE</sequence>
<dbReference type="Pfam" id="PF00078">
    <property type="entry name" value="RVT_1"/>
    <property type="match status" value="1"/>
</dbReference>
<reference evidence="2" key="1">
    <citation type="submission" date="2020-06" db="EMBL/GenBank/DDBJ databases">
        <authorList>
            <person name="Li T."/>
            <person name="Hu X."/>
            <person name="Zhang T."/>
            <person name="Song X."/>
            <person name="Zhang H."/>
            <person name="Dai N."/>
            <person name="Sheng W."/>
            <person name="Hou X."/>
            <person name="Wei L."/>
        </authorList>
    </citation>
    <scope>NUCLEOTIDE SEQUENCE</scope>
    <source>
        <strain evidence="2">KEN1</strain>
        <tissue evidence="2">Leaf</tissue>
    </source>
</reference>
<dbReference type="InterPro" id="IPR000477">
    <property type="entry name" value="RT_dom"/>
</dbReference>
<proteinExistence type="predicted"/>
<comment type="caution">
    <text evidence="2">The sequence shown here is derived from an EMBL/GenBank/DDBJ whole genome shotgun (WGS) entry which is preliminary data.</text>
</comment>
<organism evidence="2">
    <name type="scientific">Sesamum latifolium</name>
    <dbReference type="NCBI Taxonomy" id="2727402"/>
    <lineage>
        <taxon>Eukaryota</taxon>
        <taxon>Viridiplantae</taxon>
        <taxon>Streptophyta</taxon>
        <taxon>Embryophyta</taxon>
        <taxon>Tracheophyta</taxon>
        <taxon>Spermatophyta</taxon>
        <taxon>Magnoliopsida</taxon>
        <taxon>eudicotyledons</taxon>
        <taxon>Gunneridae</taxon>
        <taxon>Pentapetalae</taxon>
        <taxon>asterids</taxon>
        <taxon>lamiids</taxon>
        <taxon>Lamiales</taxon>
        <taxon>Pedaliaceae</taxon>
        <taxon>Sesamum</taxon>
    </lineage>
</organism>
<reference evidence="2" key="2">
    <citation type="journal article" date="2024" name="Plant">
        <title>Genomic evolution and insights into agronomic trait innovations of Sesamum species.</title>
        <authorList>
            <person name="Miao H."/>
            <person name="Wang L."/>
            <person name="Qu L."/>
            <person name="Liu H."/>
            <person name="Sun Y."/>
            <person name="Le M."/>
            <person name="Wang Q."/>
            <person name="Wei S."/>
            <person name="Zheng Y."/>
            <person name="Lin W."/>
            <person name="Duan Y."/>
            <person name="Cao H."/>
            <person name="Xiong S."/>
            <person name="Wang X."/>
            <person name="Wei L."/>
            <person name="Li C."/>
            <person name="Ma Q."/>
            <person name="Ju M."/>
            <person name="Zhao R."/>
            <person name="Li G."/>
            <person name="Mu C."/>
            <person name="Tian Q."/>
            <person name="Mei H."/>
            <person name="Zhang T."/>
            <person name="Gao T."/>
            <person name="Zhang H."/>
        </authorList>
    </citation>
    <scope>NUCLEOTIDE SEQUENCE</scope>
    <source>
        <strain evidence="2">KEN1</strain>
    </source>
</reference>
<name>A0AAW2UW65_9LAMI</name>